<comment type="subcellular location">
    <subcellularLocation>
        <location evidence="2">Cell membrane</location>
        <topology evidence="2">Peripheral membrane protein</topology>
        <orientation evidence="2">Cytoplasmic side</orientation>
    </subcellularLocation>
</comment>
<evidence type="ECO:0000256" key="2">
    <source>
        <dbReference type="HAMAP-Rule" id="MF_00386"/>
    </source>
</evidence>
<evidence type="ECO:0000313" key="3">
    <source>
        <dbReference type="EMBL" id="HIX05067.1"/>
    </source>
</evidence>
<protein>
    <recommendedName>
        <fullName evidence="2">Putative membrane protein insertion efficiency factor</fullName>
    </recommendedName>
</protein>
<organism evidence="3 4">
    <name type="scientific">Candidatus Allofournierella pullicola</name>
    <dbReference type="NCBI Taxonomy" id="2838596"/>
    <lineage>
        <taxon>Bacteria</taxon>
        <taxon>Bacillati</taxon>
        <taxon>Bacillota</taxon>
        <taxon>Clostridia</taxon>
        <taxon>Eubacteriales</taxon>
        <taxon>Oscillospiraceae</taxon>
        <taxon>Allofournierella</taxon>
    </lineage>
</organism>
<comment type="caution">
    <text evidence="3">The sequence shown here is derived from an EMBL/GenBank/DDBJ whole genome shotgun (WGS) entry which is preliminary data.</text>
</comment>
<dbReference type="AlphaFoldDB" id="A0A9D2ADN8"/>
<dbReference type="Pfam" id="PF01809">
    <property type="entry name" value="YidD"/>
    <property type="match status" value="1"/>
</dbReference>
<name>A0A9D2ADN8_9FIRM</name>
<keyword evidence="1 2" id="KW-0472">Membrane</keyword>
<dbReference type="NCBIfam" id="TIGR00278">
    <property type="entry name" value="membrane protein insertion efficiency factor YidD"/>
    <property type="match status" value="1"/>
</dbReference>
<dbReference type="HAMAP" id="MF_00386">
    <property type="entry name" value="UPF0161_YidD"/>
    <property type="match status" value="1"/>
</dbReference>
<keyword evidence="2" id="KW-1003">Cell membrane</keyword>
<dbReference type="Proteomes" id="UP000824193">
    <property type="component" value="Unassembled WGS sequence"/>
</dbReference>
<accession>A0A9D2ADN8</accession>
<proteinExistence type="inferred from homology"/>
<reference evidence="3" key="2">
    <citation type="submission" date="2021-04" db="EMBL/GenBank/DDBJ databases">
        <authorList>
            <person name="Gilroy R."/>
        </authorList>
    </citation>
    <scope>NUCLEOTIDE SEQUENCE</scope>
    <source>
        <strain evidence="3">2239</strain>
    </source>
</reference>
<sequence>MIARLLIAPIRWYKKYISPSLGNNCRFRPTCSEYAIQALAVHGAAKGLVLSVWRILRCNPLCRGGYDPVPEKGRWVSEKRNLFR</sequence>
<evidence type="ECO:0000256" key="1">
    <source>
        <dbReference type="ARBA" id="ARBA00023136"/>
    </source>
</evidence>
<dbReference type="GO" id="GO:0005886">
    <property type="term" value="C:plasma membrane"/>
    <property type="evidence" value="ECO:0007669"/>
    <property type="project" value="UniProtKB-SubCell"/>
</dbReference>
<dbReference type="EMBL" id="DXFW01000008">
    <property type="protein sequence ID" value="HIX05067.1"/>
    <property type="molecule type" value="Genomic_DNA"/>
</dbReference>
<evidence type="ECO:0000313" key="4">
    <source>
        <dbReference type="Proteomes" id="UP000824193"/>
    </source>
</evidence>
<comment type="similarity">
    <text evidence="2">Belongs to the UPF0161 family.</text>
</comment>
<dbReference type="PANTHER" id="PTHR33383:SF1">
    <property type="entry name" value="MEMBRANE PROTEIN INSERTION EFFICIENCY FACTOR-RELATED"/>
    <property type="match status" value="1"/>
</dbReference>
<reference evidence="3" key="1">
    <citation type="journal article" date="2021" name="PeerJ">
        <title>Extensive microbial diversity within the chicken gut microbiome revealed by metagenomics and culture.</title>
        <authorList>
            <person name="Gilroy R."/>
            <person name="Ravi A."/>
            <person name="Getino M."/>
            <person name="Pursley I."/>
            <person name="Horton D.L."/>
            <person name="Alikhan N.F."/>
            <person name="Baker D."/>
            <person name="Gharbi K."/>
            <person name="Hall N."/>
            <person name="Watson M."/>
            <person name="Adriaenssens E.M."/>
            <person name="Foster-Nyarko E."/>
            <person name="Jarju S."/>
            <person name="Secka A."/>
            <person name="Antonio M."/>
            <person name="Oren A."/>
            <person name="Chaudhuri R.R."/>
            <person name="La Ragione R."/>
            <person name="Hildebrand F."/>
            <person name="Pallen M.J."/>
        </authorList>
    </citation>
    <scope>NUCLEOTIDE SEQUENCE</scope>
    <source>
        <strain evidence="3">2239</strain>
    </source>
</reference>
<dbReference type="PANTHER" id="PTHR33383">
    <property type="entry name" value="MEMBRANE PROTEIN INSERTION EFFICIENCY FACTOR-RELATED"/>
    <property type="match status" value="1"/>
</dbReference>
<dbReference type="SMART" id="SM01234">
    <property type="entry name" value="Haemolytic"/>
    <property type="match status" value="1"/>
</dbReference>
<dbReference type="InterPro" id="IPR002696">
    <property type="entry name" value="Membr_insert_effic_factor_YidD"/>
</dbReference>
<comment type="function">
    <text evidence="2">Could be involved in insertion of integral membrane proteins into the membrane.</text>
</comment>
<gene>
    <name evidence="3" type="primary">yidD</name>
    <name evidence="3" type="ORF">H9865_02995</name>
</gene>